<keyword evidence="5" id="KW-0677">Repeat</keyword>
<keyword evidence="3" id="KW-1003">Cell membrane</keyword>
<dbReference type="AlphaFoldDB" id="A0A7I8CZY0"/>
<evidence type="ECO:0000256" key="10">
    <source>
        <dbReference type="PROSITE-ProRule" id="PRU01193"/>
    </source>
</evidence>
<organism evidence="14 15">
    <name type="scientific">Solibaculum mannosilyticum</name>
    <dbReference type="NCBI Taxonomy" id="2780922"/>
    <lineage>
        <taxon>Bacteria</taxon>
        <taxon>Bacillati</taxon>
        <taxon>Bacillota</taxon>
        <taxon>Clostridia</taxon>
        <taxon>Eubacteriales</taxon>
        <taxon>Oscillospiraceae</taxon>
        <taxon>Solibaculum</taxon>
    </lineage>
</organism>
<evidence type="ECO:0000256" key="2">
    <source>
        <dbReference type="ARBA" id="ARBA00006337"/>
    </source>
</evidence>
<feature type="domain" description="CBS" evidence="12">
    <location>
        <begin position="205"/>
        <end position="264"/>
    </location>
</feature>
<comment type="similarity">
    <text evidence="2">Belongs to the UPF0053 family.</text>
</comment>
<evidence type="ECO:0000259" key="12">
    <source>
        <dbReference type="PROSITE" id="PS51371"/>
    </source>
</evidence>
<dbReference type="GO" id="GO:0005886">
    <property type="term" value="C:plasma membrane"/>
    <property type="evidence" value="ECO:0007669"/>
    <property type="project" value="UniProtKB-SubCell"/>
</dbReference>
<evidence type="ECO:0000256" key="1">
    <source>
        <dbReference type="ARBA" id="ARBA00004651"/>
    </source>
</evidence>
<feature type="transmembrane region" description="Helical" evidence="11">
    <location>
        <begin position="93"/>
        <end position="111"/>
    </location>
</feature>
<evidence type="ECO:0000259" key="13">
    <source>
        <dbReference type="PROSITE" id="PS51846"/>
    </source>
</evidence>
<dbReference type="CDD" id="cd04590">
    <property type="entry name" value="CBS_pair_CorC_HlyC_assoc"/>
    <property type="match status" value="1"/>
</dbReference>
<feature type="transmembrane region" description="Helical" evidence="11">
    <location>
        <begin position="61"/>
        <end position="87"/>
    </location>
</feature>
<dbReference type="Proteomes" id="UP000593890">
    <property type="component" value="Chromosome"/>
</dbReference>
<dbReference type="Pfam" id="PF03471">
    <property type="entry name" value="CorC_HlyC"/>
    <property type="match status" value="1"/>
</dbReference>
<gene>
    <name evidence="14" type="ORF">C12CBH8_06960</name>
</gene>
<sequence length="425" mass="47519">MSNGSIGLIIALAILVILSAYFSATETAFSSLNKIRMKNKASNGDQRAAMILSMIDNYDKLISTILVGNNIVNIAAASLATVIFTAYFGDAGVTLSTIVMTVVVLIFGEVSPKSLAKESPESFAYFSAPIMKVLLVVLTPINFLFSQWKKLLAKMFRLKKSEGMTEEELLTVVDEVERDGGIKETEGDLIRSAIGFDDLEAQDILTPRVQLVAVNQYISMEDLQEIFVKTNYSRLPVYKDNVDAIIGVIHEKDFYVQMYNHRNTILPVVQRVLYVSPSIKISDLLRTLQKNHSHLAVVVDEFGGTMGIVTMEDILEELVGEIWDEHDEIIEFFKKIDDSRYLVAGNANLDEMFEYLNMDISVDDLDLDSVTVSGWAAEQLGHIPEKGDRFTFENLQVTVTKTDGRRLVEACVTVEQPEEEEKQKS</sequence>
<evidence type="ECO:0000256" key="7">
    <source>
        <dbReference type="ARBA" id="ARBA00023122"/>
    </source>
</evidence>
<dbReference type="Gene3D" id="3.30.465.10">
    <property type="match status" value="1"/>
</dbReference>
<dbReference type="PROSITE" id="PS51371">
    <property type="entry name" value="CBS"/>
    <property type="match status" value="2"/>
</dbReference>
<dbReference type="SMART" id="SM00116">
    <property type="entry name" value="CBS"/>
    <property type="match status" value="2"/>
</dbReference>
<keyword evidence="6 10" id="KW-1133">Transmembrane helix</keyword>
<dbReference type="SUPFAM" id="SSF54631">
    <property type="entry name" value="CBS-domain pair"/>
    <property type="match status" value="1"/>
</dbReference>
<proteinExistence type="inferred from homology"/>
<evidence type="ECO:0000256" key="4">
    <source>
        <dbReference type="ARBA" id="ARBA00022692"/>
    </source>
</evidence>
<evidence type="ECO:0000256" key="9">
    <source>
        <dbReference type="PROSITE-ProRule" id="PRU00703"/>
    </source>
</evidence>
<dbReference type="InterPro" id="IPR002550">
    <property type="entry name" value="CNNM"/>
</dbReference>
<evidence type="ECO:0000313" key="14">
    <source>
        <dbReference type="EMBL" id="BCI60057.1"/>
    </source>
</evidence>
<accession>A0A7I8CZY0</accession>
<comment type="subcellular location">
    <subcellularLocation>
        <location evidence="1">Cell membrane</location>
        <topology evidence="1">Multi-pass membrane protein</topology>
    </subcellularLocation>
</comment>
<evidence type="ECO:0000256" key="5">
    <source>
        <dbReference type="ARBA" id="ARBA00022737"/>
    </source>
</evidence>
<protein>
    <submittedName>
        <fullName evidence="14">Hemolysin</fullName>
    </submittedName>
</protein>
<dbReference type="SMART" id="SM01091">
    <property type="entry name" value="CorC_HlyC"/>
    <property type="match status" value="1"/>
</dbReference>
<dbReference type="EMBL" id="AP023321">
    <property type="protein sequence ID" value="BCI60057.1"/>
    <property type="molecule type" value="Genomic_DNA"/>
</dbReference>
<dbReference type="PANTHER" id="PTHR22777">
    <property type="entry name" value="HEMOLYSIN-RELATED"/>
    <property type="match status" value="1"/>
</dbReference>
<evidence type="ECO:0000256" key="3">
    <source>
        <dbReference type="ARBA" id="ARBA00022475"/>
    </source>
</evidence>
<name>A0A7I8CZY0_9FIRM</name>
<feature type="domain" description="CBS" evidence="12">
    <location>
        <begin position="268"/>
        <end position="328"/>
    </location>
</feature>
<feature type="domain" description="CNNM transmembrane" evidence="13">
    <location>
        <begin position="1"/>
        <end position="186"/>
    </location>
</feature>
<dbReference type="GO" id="GO:0050660">
    <property type="term" value="F:flavin adenine dinucleotide binding"/>
    <property type="evidence" value="ECO:0007669"/>
    <property type="project" value="InterPro"/>
</dbReference>
<dbReference type="PANTHER" id="PTHR22777:SF32">
    <property type="entry name" value="UPF0053 INNER MEMBRANE PROTEIN YFJD"/>
    <property type="match status" value="1"/>
</dbReference>
<dbReference type="InterPro" id="IPR036318">
    <property type="entry name" value="FAD-bd_PCMH-like_sf"/>
</dbReference>
<keyword evidence="15" id="KW-1185">Reference proteome</keyword>
<keyword evidence="7 9" id="KW-0129">CBS domain</keyword>
<evidence type="ECO:0000313" key="15">
    <source>
        <dbReference type="Proteomes" id="UP000593890"/>
    </source>
</evidence>
<dbReference type="InterPro" id="IPR044751">
    <property type="entry name" value="Ion_transp-like_CBS"/>
</dbReference>
<dbReference type="InterPro" id="IPR005170">
    <property type="entry name" value="Transptr-assoc_dom"/>
</dbReference>
<evidence type="ECO:0000256" key="8">
    <source>
        <dbReference type="ARBA" id="ARBA00023136"/>
    </source>
</evidence>
<dbReference type="InterPro" id="IPR000644">
    <property type="entry name" value="CBS_dom"/>
</dbReference>
<dbReference type="InterPro" id="IPR046342">
    <property type="entry name" value="CBS_dom_sf"/>
</dbReference>
<dbReference type="Pfam" id="PF01595">
    <property type="entry name" value="CNNM"/>
    <property type="match status" value="1"/>
</dbReference>
<dbReference type="PROSITE" id="PS51846">
    <property type="entry name" value="CNNM"/>
    <property type="match status" value="1"/>
</dbReference>
<dbReference type="Pfam" id="PF00571">
    <property type="entry name" value="CBS"/>
    <property type="match status" value="2"/>
</dbReference>
<dbReference type="FunFam" id="3.10.580.10:FF:000002">
    <property type="entry name" value="Magnesium/cobalt efflux protein CorC"/>
    <property type="match status" value="1"/>
</dbReference>
<dbReference type="InterPro" id="IPR016169">
    <property type="entry name" value="FAD-bd_PCMH_sub2"/>
</dbReference>
<feature type="transmembrane region" description="Helical" evidence="11">
    <location>
        <begin position="123"/>
        <end position="145"/>
    </location>
</feature>
<evidence type="ECO:0000256" key="6">
    <source>
        <dbReference type="ARBA" id="ARBA00022989"/>
    </source>
</evidence>
<keyword evidence="4 10" id="KW-0812">Transmembrane</keyword>
<dbReference type="Gene3D" id="3.10.580.10">
    <property type="entry name" value="CBS-domain"/>
    <property type="match status" value="1"/>
</dbReference>
<evidence type="ECO:0000256" key="11">
    <source>
        <dbReference type="SAM" id="Phobius"/>
    </source>
</evidence>
<dbReference type="SUPFAM" id="SSF56176">
    <property type="entry name" value="FAD-binding/transporter-associated domain-like"/>
    <property type="match status" value="1"/>
</dbReference>
<dbReference type="RefSeq" id="WP_090266810.1">
    <property type="nucleotide sequence ID" value="NZ_AP023321.1"/>
</dbReference>
<dbReference type="KEGG" id="sman:C12CBH8_06960"/>
<keyword evidence="8 10" id="KW-0472">Membrane</keyword>
<reference evidence="15" key="1">
    <citation type="submission" date="2020-07" db="EMBL/GenBank/DDBJ databases">
        <title>Complete genome sequencing of Clostridia bacterium strain 12CBH8.</title>
        <authorList>
            <person name="Sakamoto M."/>
            <person name="Murakami T."/>
            <person name="Mori H."/>
        </authorList>
    </citation>
    <scope>NUCLEOTIDE SEQUENCE [LARGE SCALE GENOMIC DNA]</scope>
    <source>
        <strain evidence="15">12CBH8</strain>
    </source>
</reference>
<feature type="transmembrane region" description="Helical" evidence="11">
    <location>
        <begin position="6"/>
        <end position="29"/>
    </location>
</feature>